<keyword evidence="6 8" id="KW-1133">Transmembrane helix</keyword>
<keyword evidence="10" id="KW-1185">Reference proteome</keyword>
<dbReference type="Pfam" id="PF03591">
    <property type="entry name" value="AzlC"/>
    <property type="match status" value="1"/>
</dbReference>
<comment type="caution">
    <text evidence="9">The sequence shown here is derived from an EMBL/GenBank/DDBJ whole genome shotgun (WGS) entry which is preliminary data.</text>
</comment>
<proteinExistence type="inferred from homology"/>
<evidence type="ECO:0000256" key="8">
    <source>
        <dbReference type="SAM" id="Phobius"/>
    </source>
</evidence>
<feature type="transmembrane region" description="Helical" evidence="8">
    <location>
        <begin position="135"/>
        <end position="154"/>
    </location>
</feature>
<accession>A0A433SEJ4</accession>
<feature type="transmembrane region" description="Helical" evidence="8">
    <location>
        <begin position="47"/>
        <end position="67"/>
    </location>
</feature>
<organism evidence="9 10">
    <name type="scientific">Saezia sanguinis</name>
    <dbReference type="NCBI Taxonomy" id="1965230"/>
    <lineage>
        <taxon>Bacteria</taxon>
        <taxon>Pseudomonadati</taxon>
        <taxon>Pseudomonadota</taxon>
        <taxon>Betaproteobacteria</taxon>
        <taxon>Burkholderiales</taxon>
        <taxon>Saeziaceae</taxon>
        <taxon>Saezia</taxon>
    </lineage>
</organism>
<dbReference type="GO" id="GO:1903785">
    <property type="term" value="P:L-valine transmembrane transport"/>
    <property type="evidence" value="ECO:0007669"/>
    <property type="project" value="TreeGrafter"/>
</dbReference>
<feature type="transmembrane region" description="Helical" evidence="8">
    <location>
        <begin position="166"/>
        <end position="188"/>
    </location>
</feature>
<gene>
    <name evidence="9" type="ORF">CUZ56_01098</name>
</gene>
<comment type="subcellular location">
    <subcellularLocation>
        <location evidence="1">Cell membrane</location>
        <topology evidence="1">Multi-pass membrane protein</topology>
    </subcellularLocation>
</comment>
<dbReference type="PANTHER" id="PTHR34979">
    <property type="entry name" value="INNER MEMBRANE PROTEIN YGAZ"/>
    <property type="match status" value="1"/>
</dbReference>
<dbReference type="EMBL" id="PQSP01000002">
    <property type="protein sequence ID" value="RUS67158.1"/>
    <property type="molecule type" value="Genomic_DNA"/>
</dbReference>
<evidence type="ECO:0000256" key="3">
    <source>
        <dbReference type="ARBA" id="ARBA00022448"/>
    </source>
</evidence>
<feature type="transmembrane region" description="Helical" evidence="8">
    <location>
        <begin position="239"/>
        <end position="257"/>
    </location>
</feature>
<protein>
    <recommendedName>
        <fullName evidence="11">Inner membrane protein YgaZ</fullName>
    </recommendedName>
</protein>
<sequence>MQMHAVLATIVSIMDDTPPLTVPEEPKRAFFSRNMLSHPAFMQGIRDMFSLAPGFGAWGLVTGMAMVKAGMPVDLAVWMSVLVYAGSAQLAALPLMITGAPIWIVLLAGFCVNLRFVIFSLQWRPYFVRYAWWQRWLAGYLCGDLTYVLFMRRFPKTDWREDQMPYFWGNVGVNWAIWQGAALVGIVLGNMIPEGWGIQFAAVLAILAVTFTMLSGWITWFTMVVAALVVVFARDVFPFDLNIVVAIITAVVAALIAEKADYVRGARERLRVRQAADAKQKSEGREP</sequence>
<evidence type="ECO:0000256" key="2">
    <source>
        <dbReference type="ARBA" id="ARBA00010735"/>
    </source>
</evidence>
<keyword evidence="3" id="KW-0813">Transport</keyword>
<comment type="similarity">
    <text evidence="2">Belongs to the AzlC family.</text>
</comment>
<evidence type="ECO:0008006" key="11">
    <source>
        <dbReference type="Google" id="ProtNLM"/>
    </source>
</evidence>
<feature type="transmembrane region" description="Helical" evidence="8">
    <location>
        <begin position="200"/>
        <end position="233"/>
    </location>
</feature>
<dbReference type="Proteomes" id="UP000286947">
    <property type="component" value="Unassembled WGS sequence"/>
</dbReference>
<reference evidence="9 10" key="1">
    <citation type="submission" date="2018-01" db="EMBL/GenBank/DDBJ databases">
        <title>Saezia sanguinis gen. nov., sp. nov., in the order Burkholderiales isolated from human blood.</title>
        <authorList>
            <person name="Medina-Pascual M.J."/>
            <person name="Valdezate S."/>
            <person name="Monzon S."/>
            <person name="Cuesta I."/>
            <person name="Carrasco G."/>
            <person name="Villalon P."/>
            <person name="Saez-Nieto J.A."/>
        </authorList>
    </citation>
    <scope>NUCLEOTIDE SEQUENCE [LARGE SCALE GENOMIC DNA]</scope>
    <source>
        <strain evidence="9 10">CNM695-12</strain>
    </source>
</reference>
<dbReference type="AlphaFoldDB" id="A0A433SEJ4"/>
<keyword evidence="7 8" id="KW-0472">Membrane</keyword>
<evidence type="ECO:0000256" key="1">
    <source>
        <dbReference type="ARBA" id="ARBA00004651"/>
    </source>
</evidence>
<evidence type="ECO:0000256" key="6">
    <source>
        <dbReference type="ARBA" id="ARBA00022989"/>
    </source>
</evidence>
<dbReference type="GO" id="GO:0005886">
    <property type="term" value="C:plasma membrane"/>
    <property type="evidence" value="ECO:0007669"/>
    <property type="project" value="UniProtKB-SubCell"/>
</dbReference>
<evidence type="ECO:0000256" key="7">
    <source>
        <dbReference type="ARBA" id="ARBA00023136"/>
    </source>
</evidence>
<dbReference type="InterPro" id="IPR011606">
    <property type="entry name" value="Brnchd-chn_aa_trnsp_permease"/>
</dbReference>
<dbReference type="PANTHER" id="PTHR34979:SF1">
    <property type="entry name" value="INNER MEMBRANE PROTEIN YGAZ"/>
    <property type="match status" value="1"/>
</dbReference>
<evidence type="ECO:0000256" key="4">
    <source>
        <dbReference type="ARBA" id="ARBA00022475"/>
    </source>
</evidence>
<keyword evidence="5 8" id="KW-0812">Transmembrane</keyword>
<evidence type="ECO:0000313" key="9">
    <source>
        <dbReference type="EMBL" id="RUS67158.1"/>
    </source>
</evidence>
<name>A0A433SEJ4_9BURK</name>
<evidence type="ECO:0000313" key="10">
    <source>
        <dbReference type="Proteomes" id="UP000286947"/>
    </source>
</evidence>
<evidence type="ECO:0000256" key="5">
    <source>
        <dbReference type="ARBA" id="ARBA00022692"/>
    </source>
</evidence>
<keyword evidence="4" id="KW-1003">Cell membrane</keyword>